<reference evidence="3 4" key="1">
    <citation type="journal article" date="2013" name="Appl. Environ. Microbiol.">
        <title>The Carbohydrate Metabolism Signature of Lactococcus lactis Strain A12 Reveals Its Sourdough Ecosystem Origin.</title>
        <authorList>
            <person name="Passerini D."/>
            <person name="Coddeville M."/>
            <person name="Le Bourgeois P."/>
            <person name="Loubiere P."/>
            <person name="Ritzenthaler P."/>
            <person name="Fontagne-Faucher C."/>
            <person name="Daveran-Mingot M.L."/>
            <person name="Cocaign-Bousquet M."/>
        </authorList>
    </citation>
    <scope>NUCLEOTIDE SEQUENCE [LARGE SCALE GENOMIC DNA]</scope>
    <source>
        <strain evidence="3 4">A12</strain>
    </source>
</reference>
<dbReference type="GO" id="GO:0008641">
    <property type="term" value="F:ubiquitin-like modifier activating enzyme activity"/>
    <property type="evidence" value="ECO:0007669"/>
    <property type="project" value="InterPro"/>
</dbReference>
<name>S6F7G8_LACLL</name>
<dbReference type="InterPro" id="IPR035985">
    <property type="entry name" value="Ubiquitin-activating_enz"/>
</dbReference>
<dbReference type="Proteomes" id="UP000015361">
    <property type="component" value="Unassembled WGS sequence"/>
</dbReference>
<sequence>MLGLDKEESYQRIIKARRILDELGNDCKIIEDVSFFQGDWLLLVDLKNRGKVTSDFPLMTSWYIRISIDYPEGGITFYPAKKGGISKIYPHQSPHTPQNETSLFFASNLCLEQYEPGLKAESNDSNRLYHYVVQALEWIRRASLNELVRDGEAFELVAYPNDNRKKIVFAEQREQFLQWEKLTQNKGFCNIKVGSIEQNQHQKLFYITDFFAGSTSYKKADKRIMSYKWGNYVAGEKSGEQKGVWLRLKNMPKLEPWQAPKTWHDLIILLKESGIDFKKDVMPLLNEIRDGLYHFMVLGFPIPMKFGDVNHEYFWQGISLPKLSNHQSANSYFKGFRKNKVGYEYVDMNNLFSKTNEITWVKSENWSENSLTSRGAITPKIGQLKYLIIGVGALGSTIAELLVRLGVTNIDVIDSDILKMGNLVRHRLLASDIDKAKAIRVHKRLSGSNIHYIGNYFAESLEEFIKRDLSALQEYDVIIETTGDDKLLNVLSNVDLKSLFFSISIGLGAKHLYVYSTSLEKIDEEMFSKKIQPFLKLDSEDFPAESFPRDGIGCWHPLFPARIDHIEILSGIAINILEEDLNKNKNYITVIELGKLGLVKEVMREQVL</sequence>
<dbReference type="EMBL" id="CBLU010000013">
    <property type="protein sequence ID" value="CDG04734.1"/>
    <property type="molecule type" value="Genomic_DNA"/>
</dbReference>
<proteinExistence type="predicted"/>
<feature type="domain" description="THIF-type NAD/FAD binding fold" evidence="1">
    <location>
        <begin position="380"/>
        <end position="482"/>
    </location>
</feature>
<feature type="domain" description="Cap2 central linker" evidence="2">
    <location>
        <begin position="145"/>
        <end position="366"/>
    </location>
</feature>
<accession>S6F7G8</accession>
<evidence type="ECO:0000259" key="1">
    <source>
        <dbReference type="Pfam" id="PF00899"/>
    </source>
</evidence>
<dbReference type="Gene3D" id="3.40.50.720">
    <property type="entry name" value="NAD(P)-binding Rossmann-like Domain"/>
    <property type="match status" value="1"/>
</dbReference>
<dbReference type="SUPFAM" id="SSF69572">
    <property type="entry name" value="Activating enzymes of the ubiquitin-like proteins"/>
    <property type="match status" value="1"/>
</dbReference>
<dbReference type="InterPro" id="IPR058964">
    <property type="entry name" value="Cap2_linker"/>
</dbReference>
<gene>
    <name evidence="3" type="primary">MXAN_7285</name>
    <name evidence="3" type="ORF">O9U_01460</name>
</gene>
<dbReference type="AlphaFoldDB" id="S6F7G8"/>
<dbReference type="InterPro" id="IPR000594">
    <property type="entry name" value="ThiF_NAD_FAD-bd"/>
</dbReference>
<evidence type="ECO:0000313" key="4">
    <source>
        <dbReference type="Proteomes" id="UP000015361"/>
    </source>
</evidence>
<protein>
    <submittedName>
        <fullName evidence="3">ThiF family protein</fullName>
    </submittedName>
</protein>
<comment type="caution">
    <text evidence="3">The sequence shown here is derived from an EMBL/GenBank/DDBJ whole genome shotgun (WGS) entry which is preliminary data.</text>
</comment>
<organism evidence="3 4">
    <name type="scientific">Lactococcus lactis subsp. lactis A12</name>
    <dbReference type="NCBI Taxonomy" id="1137134"/>
    <lineage>
        <taxon>Bacteria</taxon>
        <taxon>Bacillati</taxon>
        <taxon>Bacillota</taxon>
        <taxon>Bacilli</taxon>
        <taxon>Lactobacillales</taxon>
        <taxon>Streptococcaceae</taxon>
        <taxon>Lactococcus</taxon>
    </lineage>
</organism>
<evidence type="ECO:0000313" key="3">
    <source>
        <dbReference type="EMBL" id="CDG04734.1"/>
    </source>
</evidence>
<evidence type="ECO:0000259" key="2">
    <source>
        <dbReference type="Pfam" id="PF26398"/>
    </source>
</evidence>
<dbReference type="Pfam" id="PF00899">
    <property type="entry name" value="ThiF"/>
    <property type="match status" value="1"/>
</dbReference>
<dbReference type="Pfam" id="PF26398">
    <property type="entry name" value="Cap2_linker"/>
    <property type="match status" value="1"/>
</dbReference>